<feature type="transmembrane region" description="Helical" evidence="1">
    <location>
        <begin position="672"/>
        <end position="690"/>
    </location>
</feature>
<dbReference type="KEGG" id="tag:Tagg_0978"/>
<dbReference type="GeneID" id="9166000"/>
<dbReference type="Proteomes" id="UP000002376">
    <property type="component" value="Chromosome"/>
</dbReference>
<evidence type="ECO:0000256" key="1">
    <source>
        <dbReference type="SAM" id="Phobius"/>
    </source>
</evidence>
<protein>
    <submittedName>
        <fullName evidence="2">Uncharacterized protein</fullName>
    </submittedName>
</protein>
<accession>D5U298</accession>
<dbReference type="InterPro" id="IPR011044">
    <property type="entry name" value="Quino_amine_DH_bsu"/>
</dbReference>
<dbReference type="OrthoDB" id="379666at2157"/>
<dbReference type="EMBL" id="CP001939">
    <property type="protein sequence ID" value="ADG91248.1"/>
    <property type="molecule type" value="Genomic_DNA"/>
</dbReference>
<proteinExistence type="predicted"/>
<reference evidence="3" key="2">
    <citation type="journal article" date="2010" name="Stand. Genomic Sci.">
        <title>Complete genome sequence of Thermosphaera aggregans type strain (M11TLT).</title>
        <authorList>
            <person name="Spring S."/>
            <person name="Rachel R."/>
            <person name="Lapidus A."/>
            <person name="Davenport K."/>
            <person name="Tice H."/>
            <person name="Copeland A."/>
            <person name="Cheng J.-F."/>
            <person name="Lucas S."/>
            <person name="Chen F."/>
            <person name="Nolan M."/>
            <person name="Bruce D."/>
            <person name="Goodwin L."/>
            <person name="Pitluck S."/>
            <person name="Ivanova N."/>
            <person name="Mavromatis K."/>
            <person name="Ovchinnikova G."/>
            <person name="Pati A."/>
            <person name="Chen A."/>
            <person name="Palaniappan K."/>
            <person name="Land M."/>
            <person name="Hauser L."/>
            <person name="Chang Y.-J."/>
            <person name="Jeffries C.C."/>
            <person name="Brettin T."/>
            <person name="Detter J.C."/>
            <person name="Tapia R."/>
            <person name="Han C."/>
            <person name="Heimerl T."/>
            <person name="Weikl F."/>
            <person name="Brambilla E."/>
            <person name="Goker M."/>
            <person name="Bristow J."/>
            <person name="Eisen J.A."/>
            <person name="Markowitz V."/>
            <person name="Hugenholtz P."/>
            <person name="Kyrpides N.C."/>
            <person name="Klenk H.-P."/>
        </authorList>
    </citation>
    <scope>NUCLEOTIDE SEQUENCE [LARGE SCALE GENOMIC DNA]</scope>
    <source>
        <strain evidence="3">DSM 11486 / M11TL</strain>
    </source>
</reference>
<gene>
    <name evidence="2" type="ordered locus">Tagg_0978</name>
</gene>
<sequence>MNEGVKAILVLMIAALILFPLAVGKHVGNHSQDGVEPLGLKIPIDDHPFASYTIEPNLVYYGGKYYTSILNITQGSYIEGNITFFMIDPATGQVEKRVLTDNLGVDNYLVLAGDKLALAYTRFSNTTYYRDLSLLLLDPVNGSVLANIPVAHTLGIHDEYPVVAYNPLNNMLGIAHFMSNTSYRGFALSILDLSTQTVVKTYLVPPNTTLTYTGISFNIAPLGDGFLFLYVNDTSTPGEIDLNPVFINMTGVYNLPAIPTPGANETLGDIIWMRAPNYTRTDAIYSSFMPVVISSHRVLFTGYTVNADSSRSVFIVEAKMVDGEVVLRTVTLGQGHYPSIAVGSSTIALAYSSPGAGGYDIILKVLDIESLNEIAMVNLSRLAGTYDYNEAYVKIAYSPMGYYIVAWGVLNNGTYVIVAGGIKERSLGFTGLITLPTTSTMNATTVRIGVDGSDGFAILYREYKIATNESNIYMFLGKIGVDLPPITETTTITETVTTTTTLTTTSTVTETATTTTTITETTTSTTVVTETTTTTSTATETITETTTQTITSTATTTTTITTTTLVNETTTTTTTETHYTTIPTTVTSTITETSTVTETSLIPTTTTIVETSHTTITQTIRQTITDTVTNTVYTTVTETETQTATRTITSTEWTTSTKTETYTTSILETSTGVAGAIATLVAGFLIGWLVRRTR</sequence>
<name>D5U298_THEAM</name>
<evidence type="ECO:0000313" key="3">
    <source>
        <dbReference type="Proteomes" id="UP000002376"/>
    </source>
</evidence>
<keyword evidence="1" id="KW-0472">Membrane</keyword>
<reference evidence="2 3" key="1">
    <citation type="journal article" date="2010" name="Stand. Genomic Sci.">
        <title>Complete genome sequence of Thermosphaera aggregans type strain (M11TL).</title>
        <authorList>
            <person name="Spring S."/>
            <person name="Rachel R."/>
            <person name="Lapidus A."/>
            <person name="Davenport K."/>
            <person name="Tice H."/>
            <person name="Copeland A."/>
            <person name="Cheng J.F."/>
            <person name="Lucas S."/>
            <person name="Chen F."/>
            <person name="Nolan M."/>
            <person name="Bruce D."/>
            <person name="Goodwin L."/>
            <person name="Pitluck S."/>
            <person name="Ivanova N."/>
            <person name="Mavromatis K."/>
            <person name="Ovchinnikova G."/>
            <person name="Pati A."/>
            <person name="Chen A."/>
            <person name="Palaniappan K."/>
            <person name="Land M."/>
            <person name="Hauser L."/>
            <person name="Chang Y.J."/>
            <person name="Jeffries C.C."/>
            <person name="Brettin T."/>
            <person name="Detter J.C."/>
            <person name="Tapia R."/>
            <person name="Han C."/>
            <person name="Heimerl T."/>
            <person name="Weikl F."/>
            <person name="Brambilla E."/>
            <person name="Goker M."/>
            <person name="Bristow J."/>
            <person name="Eisen J.A."/>
            <person name="Markowitz V."/>
            <person name="Hugenholtz P."/>
            <person name="Kyrpides N.C."/>
            <person name="Klenk H.P."/>
        </authorList>
    </citation>
    <scope>NUCLEOTIDE SEQUENCE [LARGE SCALE GENOMIC DNA]</scope>
    <source>
        <strain evidence="3">DSM 11486 / M11TL</strain>
    </source>
</reference>
<dbReference type="RefSeq" id="WP_013129841.1">
    <property type="nucleotide sequence ID" value="NC_014160.1"/>
</dbReference>
<dbReference type="STRING" id="633148.Tagg_0978"/>
<keyword evidence="3" id="KW-1185">Reference proteome</keyword>
<organism evidence="2 3">
    <name type="scientific">Thermosphaera aggregans (strain DSM 11486 / M11TL)</name>
    <dbReference type="NCBI Taxonomy" id="633148"/>
    <lineage>
        <taxon>Archaea</taxon>
        <taxon>Thermoproteota</taxon>
        <taxon>Thermoprotei</taxon>
        <taxon>Desulfurococcales</taxon>
        <taxon>Desulfurococcaceae</taxon>
        <taxon>Thermosphaera</taxon>
    </lineage>
</organism>
<reference key="3">
    <citation type="submission" date="2010-02" db="EMBL/GenBank/DDBJ databases">
        <title>Complete genome sequence of Thermosphaera aggregans type strain (M11TL).</title>
        <authorList>
            <consortium name="US DOE Joint Genome Institute (JGI-PGF)"/>
            <person name="Spring S."/>
            <person name="Lapidus A."/>
            <person name="Munk C."/>
            <person name="Schroeder M."/>
            <person name="Glavina Del Rio T."/>
            <person name="Tice H."/>
            <person name="Copeland A."/>
            <person name="Cheng J.-F."/>
            <person name="Lucas S."/>
            <person name="Chen F."/>
            <person name="Nolan M."/>
            <person name="Bruce D."/>
            <person name="Goodwin L."/>
            <person name="Pitluck S."/>
            <person name="Ivanova N."/>
            <person name="Mavromatis K."/>
            <person name="Ovchinnikova G."/>
            <person name="Pati A."/>
            <person name="Chen A."/>
            <person name="Palaniappan K."/>
            <person name="Land M."/>
            <person name="Hauser L."/>
            <person name="Chang Y.-J."/>
            <person name="Jeffries C.C."/>
            <person name="Brettin T."/>
            <person name="Detter J.C."/>
            <person name="Tapia R."/>
            <person name="Han C."/>
            <person name="Chain P."/>
            <person name="Heimerl T."/>
            <person name="Weik F."/>
            <person name="Goker M."/>
            <person name="Rachel R."/>
            <person name="Bristow J."/>
            <person name="Eisen J.A."/>
            <person name="Markowitz V."/>
            <person name="Hugenholtz P."/>
            <person name="Kyrpides N.C."/>
            <person name="Klenk H.-P."/>
        </authorList>
    </citation>
    <scope>NUCLEOTIDE SEQUENCE</scope>
    <source>
        <strain>DSM 11486</strain>
    </source>
</reference>
<keyword evidence="1" id="KW-0812">Transmembrane</keyword>
<dbReference type="AlphaFoldDB" id="D5U298"/>
<keyword evidence="1" id="KW-1133">Transmembrane helix</keyword>
<dbReference type="HOGENOM" id="CLU_396717_0_0_2"/>
<evidence type="ECO:0000313" key="2">
    <source>
        <dbReference type="EMBL" id="ADG91248.1"/>
    </source>
</evidence>
<dbReference type="SUPFAM" id="SSF50969">
    <property type="entry name" value="YVTN repeat-like/Quinoprotein amine dehydrogenase"/>
    <property type="match status" value="1"/>
</dbReference>